<name>A0ABU4ZLQ4_9HYPH</name>
<reference evidence="1 2" key="1">
    <citation type="submission" date="2023-08" db="EMBL/GenBank/DDBJ databases">
        <title>Implementing the SeqCode for naming new Mesorhizobium species isolated from Vachellia karroo root nodules.</title>
        <authorList>
            <person name="Van Lill M."/>
        </authorList>
    </citation>
    <scope>NUCLEOTIDE SEQUENCE [LARGE SCALE GENOMIC DNA]</scope>
    <source>
        <strain evidence="1 2">MSK 1335</strain>
    </source>
</reference>
<dbReference type="EMBL" id="JAVIJF010000012">
    <property type="protein sequence ID" value="MDX8526306.1"/>
    <property type="molecule type" value="Genomic_DNA"/>
</dbReference>
<comment type="caution">
    <text evidence="1">The sequence shown here is derived from an EMBL/GenBank/DDBJ whole genome shotgun (WGS) entry which is preliminary data.</text>
</comment>
<gene>
    <name evidence="1" type="ORF">RFM68_17540</name>
</gene>
<dbReference type="InterPro" id="IPR054221">
    <property type="entry name" value="DUF6941"/>
</dbReference>
<evidence type="ECO:0000313" key="1">
    <source>
        <dbReference type="EMBL" id="MDX8526306.1"/>
    </source>
</evidence>
<keyword evidence="2" id="KW-1185">Reference proteome</keyword>
<dbReference type="Pfam" id="PF22091">
    <property type="entry name" value="DUF6941"/>
    <property type="match status" value="1"/>
</dbReference>
<dbReference type="Proteomes" id="UP001276840">
    <property type="component" value="Unassembled WGS sequence"/>
</dbReference>
<dbReference type="RefSeq" id="WP_320234258.1">
    <property type="nucleotide sequence ID" value="NZ_JAVIJF010000012.1"/>
</dbReference>
<organism evidence="1 2">
    <name type="scientific">Mesorhizobium montanum</name>
    <dbReference type="NCBI Taxonomy" id="3072323"/>
    <lineage>
        <taxon>Bacteria</taxon>
        <taxon>Pseudomonadati</taxon>
        <taxon>Pseudomonadota</taxon>
        <taxon>Alphaproteobacteria</taxon>
        <taxon>Hyphomicrobiales</taxon>
        <taxon>Phyllobacteriaceae</taxon>
        <taxon>Mesorhizobium</taxon>
    </lineage>
</organism>
<sequence>MAPRFDALFCDDIRQEITGKHILIGVYGGDIVPSVPFPHVTPVSIWTKIVGLPLGEHTFRFKIIGPDAQLAAEIVDTFLVEPNNSESVALGFAGIPITFPKSGSVRALISIDDQPEFELAAIKVTEPRVHPDFAAAAKEAAGDPPA</sequence>
<proteinExistence type="predicted"/>
<protein>
    <submittedName>
        <fullName evidence="1">Uncharacterized protein</fullName>
    </submittedName>
</protein>
<evidence type="ECO:0000313" key="2">
    <source>
        <dbReference type="Proteomes" id="UP001276840"/>
    </source>
</evidence>
<accession>A0ABU4ZLQ4</accession>